<evidence type="ECO:0000256" key="1">
    <source>
        <dbReference type="SAM" id="Phobius"/>
    </source>
</evidence>
<protein>
    <submittedName>
        <fullName evidence="2">Uncharacterized protein</fullName>
    </submittedName>
</protein>
<dbReference type="PATRIC" id="fig|1008153.3.peg.2183"/>
<keyword evidence="1" id="KW-0472">Membrane</keyword>
<name>A0A151ACQ7_9EURY</name>
<evidence type="ECO:0000313" key="3">
    <source>
        <dbReference type="Proteomes" id="UP000075321"/>
    </source>
</evidence>
<feature type="transmembrane region" description="Helical" evidence="1">
    <location>
        <begin position="13"/>
        <end position="33"/>
    </location>
</feature>
<organism evidence="2 3">
    <name type="scientific">Halalkalicoccus paucihalophilus</name>
    <dbReference type="NCBI Taxonomy" id="1008153"/>
    <lineage>
        <taxon>Archaea</taxon>
        <taxon>Methanobacteriati</taxon>
        <taxon>Methanobacteriota</taxon>
        <taxon>Stenosarchaea group</taxon>
        <taxon>Halobacteria</taxon>
        <taxon>Halobacteriales</taxon>
        <taxon>Halococcaceae</taxon>
        <taxon>Halalkalicoccus</taxon>
    </lineage>
</organism>
<accession>A0A151ACQ7</accession>
<reference evidence="2 3" key="1">
    <citation type="submission" date="2016-02" db="EMBL/GenBank/DDBJ databases">
        <title>Genome sequence of Halalkalicoccus paucihalophilus DSM 24557.</title>
        <authorList>
            <person name="Poehlein A."/>
            <person name="Daniel R."/>
        </authorList>
    </citation>
    <scope>NUCLEOTIDE SEQUENCE [LARGE SCALE GENOMIC DNA]</scope>
    <source>
        <strain evidence="2 3">DSM 24557</strain>
    </source>
</reference>
<comment type="caution">
    <text evidence="2">The sequence shown here is derived from an EMBL/GenBank/DDBJ whole genome shotgun (WGS) entry which is preliminary data.</text>
</comment>
<keyword evidence="1" id="KW-1133">Transmembrane helix</keyword>
<keyword evidence="3" id="KW-1185">Reference proteome</keyword>
<dbReference type="Proteomes" id="UP000075321">
    <property type="component" value="Unassembled WGS sequence"/>
</dbReference>
<proteinExistence type="predicted"/>
<evidence type="ECO:0000313" key="2">
    <source>
        <dbReference type="EMBL" id="KYH25471.1"/>
    </source>
</evidence>
<keyword evidence="1" id="KW-0812">Transmembrane</keyword>
<dbReference type="EMBL" id="LTAZ01000005">
    <property type="protein sequence ID" value="KYH25471.1"/>
    <property type="molecule type" value="Genomic_DNA"/>
</dbReference>
<sequence length="39" mass="4171">MALESIIELLGPFLIPVAIFAVGAVGYSVLVVLSRRGWL</sequence>
<gene>
    <name evidence="2" type="ORF">HAPAU_21430</name>
</gene>
<dbReference type="AlphaFoldDB" id="A0A151ACQ7"/>